<comment type="caution">
    <text evidence="1">The sequence shown here is derived from an EMBL/GenBank/DDBJ whole genome shotgun (WGS) entry which is preliminary data.</text>
</comment>
<sequence>MDKSIGEASGCGNLAGYDWDGGKMGKLELAGAVNPTRQAIAMAFLLVLGELFHLARFSGANLNMTDLGWGSFPWSMELHEILFAYQKNSVLVYKVYSNLLVLNTGEGKINLQTCTCMIIAEDGRTFDMSRNIALQSSSSCLRG</sequence>
<reference evidence="1" key="1">
    <citation type="journal article" date="2023" name="G3 (Bethesda)">
        <title>A reference genome for the long-term kleptoplast-retaining sea slug Elysia crispata morphotype clarki.</title>
        <authorList>
            <person name="Eastman K.E."/>
            <person name="Pendleton A.L."/>
            <person name="Shaikh M.A."/>
            <person name="Suttiyut T."/>
            <person name="Ogas R."/>
            <person name="Tomko P."/>
            <person name="Gavelis G."/>
            <person name="Widhalm J.R."/>
            <person name="Wisecaver J.H."/>
        </authorList>
    </citation>
    <scope>NUCLEOTIDE SEQUENCE</scope>
    <source>
        <strain evidence="1">ECLA1</strain>
    </source>
</reference>
<dbReference type="Proteomes" id="UP001283361">
    <property type="component" value="Unassembled WGS sequence"/>
</dbReference>
<organism evidence="1 2">
    <name type="scientific">Elysia crispata</name>
    <name type="common">lettuce slug</name>
    <dbReference type="NCBI Taxonomy" id="231223"/>
    <lineage>
        <taxon>Eukaryota</taxon>
        <taxon>Metazoa</taxon>
        <taxon>Spiralia</taxon>
        <taxon>Lophotrochozoa</taxon>
        <taxon>Mollusca</taxon>
        <taxon>Gastropoda</taxon>
        <taxon>Heterobranchia</taxon>
        <taxon>Euthyneura</taxon>
        <taxon>Panpulmonata</taxon>
        <taxon>Sacoglossa</taxon>
        <taxon>Placobranchoidea</taxon>
        <taxon>Plakobranchidae</taxon>
        <taxon>Elysia</taxon>
    </lineage>
</organism>
<gene>
    <name evidence="1" type="ORF">RRG08_046172</name>
</gene>
<keyword evidence="2" id="KW-1185">Reference proteome</keyword>
<accession>A0AAE0XN93</accession>
<evidence type="ECO:0000313" key="1">
    <source>
        <dbReference type="EMBL" id="KAK3698670.1"/>
    </source>
</evidence>
<protein>
    <submittedName>
        <fullName evidence="1">Uncharacterized protein</fullName>
    </submittedName>
</protein>
<dbReference type="AlphaFoldDB" id="A0AAE0XN93"/>
<dbReference type="EMBL" id="JAWDGP010007969">
    <property type="protein sequence ID" value="KAK3698670.1"/>
    <property type="molecule type" value="Genomic_DNA"/>
</dbReference>
<evidence type="ECO:0000313" key="2">
    <source>
        <dbReference type="Proteomes" id="UP001283361"/>
    </source>
</evidence>
<name>A0AAE0XN93_9GAST</name>
<proteinExistence type="predicted"/>